<name>K0WV16_9BACT</name>
<evidence type="ECO:0000259" key="13">
    <source>
        <dbReference type="Pfam" id="PF01288"/>
    </source>
</evidence>
<evidence type="ECO:0000256" key="7">
    <source>
        <dbReference type="ARBA" id="ARBA00022777"/>
    </source>
</evidence>
<evidence type="ECO:0000256" key="2">
    <source>
        <dbReference type="ARBA" id="ARBA00005810"/>
    </source>
</evidence>
<keyword evidence="6" id="KW-0547">Nucleotide-binding</keyword>
<comment type="similarity">
    <text evidence="2">Belongs to the HPPK family.</text>
</comment>
<evidence type="ECO:0000256" key="4">
    <source>
        <dbReference type="ARBA" id="ARBA00016218"/>
    </source>
</evidence>
<evidence type="ECO:0000256" key="11">
    <source>
        <dbReference type="ARBA" id="ARBA00029766"/>
    </source>
</evidence>
<accession>K0WV16</accession>
<organism evidence="14 15">
    <name type="scientific">Barnesiella intestinihominis YIT 11860</name>
    <dbReference type="NCBI Taxonomy" id="742726"/>
    <lineage>
        <taxon>Bacteria</taxon>
        <taxon>Pseudomonadati</taxon>
        <taxon>Bacteroidota</taxon>
        <taxon>Bacteroidia</taxon>
        <taxon>Bacteroidales</taxon>
        <taxon>Barnesiellaceae</taxon>
        <taxon>Barnesiella</taxon>
    </lineage>
</organism>
<reference evidence="14 15" key="1">
    <citation type="submission" date="2012-08" db="EMBL/GenBank/DDBJ databases">
        <title>The Genome Sequence of Barnesiella intestinihominis YIT 11860.</title>
        <authorList>
            <consortium name="The Broad Institute Genome Sequencing Platform"/>
            <person name="Earl A."/>
            <person name="Ward D."/>
            <person name="Feldgarden M."/>
            <person name="Gevers D."/>
            <person name="Morotomi M."/>
            <person name="Walker B."/>
            <person name="Young S.K."/>
            <person name="Zeng Q."/>
            <person name="Gargeya S."/>
            <person name="Fitzgerald M."/>
            <person name="Haas B."/>
            <person name="Abouelleil A."/>
            <person name="Alvarado L."/>
            <person name="Arachchi H.M."/>
            <person name="Berlin A.M."/>
            <person name="Chapman S.B."/>
            <person name="Goldberg J."/>
            <person name="Griggs A."/>
            <person name="Gujja S."/>
            <person name="Hansen M."/>
            <person name="Howarth C."/>
            <person name="Imamovic A."/>
            <person name="Larimer J."/>
            <person name="McCowen C."/>
            <person name="Montmayeur A."/>
            <person name="Murphy C."/>
            <person name="Neiman D."/>
            <person name="Pearson M."/>
            <person name="Priest M."/>
            <person name="Roberts A."/>
            <person name="Saif S."/>
            <person name="Shea T."/>
            <person name="Sisk P."/>
            <person name="Sykes S."/>
            <person name="Wortman J."/>
            <person name="Nusbaum C."/>
            <person name="Birren B."/>
        </authorList>
    </citation>
    <scope>NUCLEOTIDE SEQUENCE [LARGE SCALE GENOMIC DNA]</scope>
    <source>
        <strain evidence="14 15">YIT 11860</strain>
    </source>
</reference>
<dbReference type="EC" id="2.7.6.3" evidence="3"/>
<evidence type="ECO:0000256" key="12">
    <source>
        <dbReference type="ARBA" id="ARBA00033413"/>
    </source>
</evidence>
<dbReference type="Gene3D" id="3.30.70.560">
    <property type="entry name" value="7,8-Dihydro-6-hydroxymethylpterin-pyrophosphokinase HPPK"/>
    <property type="match status" value="1"/>
</dbReference>
<evidence type="ECO:0000256" key="6">
    <source>
        <dbReference type="ARBA" id="ARBA00022741"/>
    </source>
</evidence>
<evidence type="ECO:0000256" key="3">
    <source>
        <dbReference type="ARBA" id="ARBA00013253"/>
    </source>
</evidence>
<dbReference type="STRING" id="742726.HMPREF9448_01815"/>
<dbReference type="PANTHER" id="PTHR43071:SF1">
    <property type="entry name" value="2-AMINO-4-HYDROXY-6-HYDROXYMETHYLDIHYDROPTERIDINE PYROPHOSPHOKINASE"/>
    <property type="match status" value="1"/>
</dbReference>
<feature type="domain" description="7,8-dihydro-6-hydroxymethylpterin-pyrophosphokinase" evidence="13">
    <location>
        <begin position="6"/>
        <end position="122"/>
    </location>
</feature>
<dbReference type="NCBIfam" id="TIGR01498">
    <property type="entry name" value="folK"/>
    <property type="match status" value="1"/>
</dbReference>
<keyword evidence="7 14" id="KW-0418">Kinase</keyword>
<dbReference type="EMBL" id="ADLE01000014">
    <property type="protein sequence ID" value="EJZ63168.1"/>
    <property type="molecule type" value="Genomic_DNA"/>
</dbReference>
<evidence type="ECO:0000256" key="1">
    <source>
        <dbReference type="ARBA" id="ARBA00005051"/>
    </source>
</evidence>
<comment type="pathway">
    <text evidence="1">Cofactor biosynthesis; tetrahydrofolate biosynthesis; 2-amino-4-hydroxy-6-hydroxymethyl-7,8-dihydropteridine diphosphate from 7,8-dihydroneopterin triphosphate: step 4/4.</text>
</comment>
<dbReference type="Proteomes" id="UP000006044">
    <property type="component" value="Unassembled WGS sequence"/>
</dbReference>
<dbReference type="GO" id="GO:0046656">
    <property type="term" value="P:folic acid biosynthetic process"/>
    <property type="evidence" value="ECO:0007669"/>
    <property type="project" value="UniProtKB-KW"/>
</dbReference>
<dbReference type="HOGENOM" id="CLU_097916_4_1_10"/>
<evidence type="ECO:0000256" key="9">
    <source>
        <dbReference type="ARBA" id="ARBA00022909"/>
    </source>
</evidence>
<dbReference type="eggNOG" id="COG0801">
    <property type="taxonomic scope" value="Bacteria"/>
</dbReference>
<dbReference type="GO" id="GO:0005524">
    <property type="term" value="F:ATP binding"/>
    <property type="evidence" value="ECO:0007669"/>
    <property type="project" value="UniProtKB-KW"/>
</dbReference>
<dbReference type="GO" id="GO:0016301">
    <property type="term" value="F:kinase activity"/>
    <property type="evidence" value="ECO:0007669"/>
    <property type="project" value="UniProtKB-KW"/>
</dbReference>
<evidence type="ECO:0000313" key="15">
    <source>
        <dbReference type="Proteomes" id="UP000006044"/>
    </source>
</evidence>
<proteinExistence type="inferred from homology"/>
<dbReference type="SUPFAM" id="SSF55083">
    <property type="entry name" value="6-hydroxymethyl-7,8-dihydropterin pyrophosphokinase, HPPK"/>
    <property type="match status" value="1"/>
</dbReference>
<dbReference type="InterPro" id="IPR000550">
    <property type="entry name" value="Hppk"/>
</dbReference>
<evidence type="ECO:0000313" key="14">
    <source>
        <dbReference type="EMBL" id="EJZ63168.1"/>
    </source>
</evidence>
<dbReference type="OrthoDB" id="1122272at2"/>
<dbReference type="PANTHER" id="PTHR43071">
    <property type="entry name" value="2-AMINO-4-HYDROXY-6-HYDROXYMETHYLDIHYDROPTERIDINE PYROPHOSPHOKINASE"/>
    <property type="match status" value="1"/>
</dbReference>
<evidence type="ECO:0000256" key="10">
    <source>
        <dbReference type="ARBA" id="ARBA00029409"/>
    </source>
</evidence>
<dbReference type="InterPro" id="IPR035907">
    <property type="entry name" value="Hppk_sf"/>
</dbReference>
<dbReference type="Pfam" id="PF01288">
    <property type="entry name" value="HPPK"/>
    <property type="match status" value="1"/>
</dbReference>
<keyword evidence="9" id="KW-0289">Folate biosynthesis</keyword>
<evidence type="ECO:0000256" key="5">
    <source>
        <dbReference type="ARBA" id="ARBA00022679"/>
    </source>
</evidence>
<dbReference type="AlphaFoldDB" id="K0WV16"/>
<gene>
    <name evidence="14" type="ORF">HMPREF9448_01815</name>
</gene>
<dbReference type="UniPathway" id="UPA00077">
    <property type="reaction ID" value="UER00155"/>
</dbReference>
<comment type="caution">
    <text evidence="14">The sequence shown here is derived from an EMBL/GenBank/DDBJ whole genome shotgun (WGS) entry which is preliminary data.</text>
</comment>
<dbReference type="GO" id="GO:0046654">
    <property type="term" value="P:tetrahydrofolate biosynthetic process"/>
    <property type="evidence" value="ECO:0007669"/>
    <property type="project" value="UniProtKB-UniPathway"/>
</dbReference>
<protein>
    <recommendedName>
        <fullName evidence="4">2-amino-4-hydroxy-6-hydroxymethyldihydropteridine pyrophosphokinase</fullName>
        <ecNumber evidence="3">2.7.6.3</ecNumber>
    </recommendedName>
    <alternativeName>
        <fullName evidence="11">6-hydroxymethyl-7,8-dihydropterin pyrophosphokinase</fullName>
    </alternativeName>
    <alternativeName>
        <fullName evidence="12">7,8-dihydro-6-hydroxymethylpterin-pyrophosphokinase</fullName>
    </alternativeName>
</protein>
<keyword evidence="8" id="KW-0067">ATP-binding</keyword>
<evidence type="ECO:0000256" key="8">
    <source>
        <dbReference type="ARBA" id="ARBA00022840"/>
    </source>
</evidence>
<dbReference type="RefSeq" id="WP_008862274.1">
    <property type="nucleotide sequence ID" value="NZ_CAXSNY010000007.1"/>
</dbReference>
<dbReference type="GeneID" id="77850079"/>
<comment type="function">
    <text evidence="10">Catalyzes the transfer of pyrophosphate from adenosine triphosphate (ATP) to 6-hydroxymethyl-7,8-dihydropterin, an enzymatic step in folate biosynthesis pathway.</text>
</comment>
<keyword evidence="5" id="KW-0808">Transferase</keyword>
<keyword evidence="15" id="KW-1185">Reference proteome</keyword>
<dbReference type="GO" id="GO:0003848">
    <property type="term" value="F:2-amino-4-hydroxy-6-hydroxymethyldihydropteridine diphosphokinase activity"/>
    <property type="evidence" value="ECO:0007669"/>
    <property type="project" value="UniProtKB-EC"/>
</dbReference>
<sequence length="126" mass="14151">MNTVLISLASNTPDKLRQMNNAFAELQEMGLVAASSSIYETVACGSIKSPNYLNAVVKIFTDTDHQELHNVLKTMEKAHGRTPESKLSGKIPLDIDIVVWNGEIIRPQDWKQDYFQTGLKELEQMT</sequence>